<dbReference type="AlphaFoldDB" id="A0AAV7K996"/>
<dbReference type="GO" id="GO:0016055">
    <property type="term" value="P:Wnt signaling pathway"/>
    <property type="evidence" value="ECO:0007669"/>
    <property type="project" value="UniProtKB-KW"/>
</dbReference>
<dbReference type="PANTHER" id="PTHR24320">
    <property type="entry name" value="RETINOL DEHYDROGENASE"/>
    <property type="match status" value="1"/>
</dbReference>
<keyword evidence="10" id="KW-0458">Lysosome</keyword>
<keyword evidence="7" id="KW-0521">NADP</keyword>
<proteinExistence type="inferred from homology"/>
<dbReference type="SUPFAM" id="SSF51735">
    <property type="entry name" value="NAD(P)-binding Rossmann-fold domains"/>
    <property type="match status" value="1"/>
</dbReference>
<evidence type="ECO:0000256" key="1">
    <source>
        <dbReference type="ARBA" id="ARBA00004371"/>
    </source>
</evidence>
<evidence type="ECO:0000256" key="5">
    <source>
        <dbReference type="ARBA" id="ARBA00022687"/>
    </source>
</evidence>
<dbReference type="GO" id="GO:0005794">
    <property type="term" value="C:Golgi apparatus"/>
    <property type="evidence" value="ECO:0007669"/>
    <property type="project" value="UniProtKB-SubCell"/>
</dbReference>
<dbReference type="PROSITE" id="PS50020">
    <property type="entry name" value="WW_DOMAIN_2"/>
    <property type="match status" value="2"/>
</dbReference>
<dbReference type="GO" id="GO:0016491">
    <property type="term" value="F:oxidoreductase activity"/>
    <property type="evidence" value="ECO:0007669"/>
    <property type="project" value="UniProtKB-KW"/>
</dbReference>
<dbReference type="Gene3D" id="2.20.70.10">
    <property type="match status" value="1"/>
</dbReference>
<comment type="caution">
    <text evidence="12">The sequence shown here is derived from an EMBL/GenBank/DDBJ whole genome shotgun (WGS) entry which is preliminary data.</text>
</comment>
<evidence type="ECO:0000256" key="4">
    <source>
        <dbReference type="ARBA" id="ARBA00016094"/>
    </source>
</evidence>
<evidence type="ECO:0000313" key="12">
    <source>
        <dbReference type="EMBL" id="KAI6657590.1"/>
    </source>
</evidence>
<keyword evidence="5" id="KW-0879">Wnt signaling pathway</keyword>
<evidence type="ECO:0000256" key="8">
    <source>
        <dbReference type="ARBA" id="ARBA00023002"/>
    </source>
</evidence>
<dbReference type="GO" id="GO:0005764">
    <property type="term" value="C:lysosome"/>
    <property type="evidence" value="ECO:0007669"/>
    <property type="project" value="UniProtKB-SubCell"/>
</dbReference>
<evidence type="ECO:0000259" key="11">
    <source>
        <dbReference type="PROSITE" id="PS50020"/>
    </source>
</evidence>
<evidence type="ECO:0000256" key="10">
    <source>
        <dbReference type="ARBA" id="ARBA00023228"/>
    </source>
</evidence>
<evidence type="ECO:0000256" key="3">
    <source>
        <dbReference type="ARBA" id="ARBA00006484"/>
    </source>
</evidence>
<dbReference type="InterPro" id="IPR036291">
    <property type="entry name" value="NAD(P)-bd_dom_sf"/>
</dbReference>
<organism evidence="12 13">
    <name type="scientific">Oopsacas minuta</name>
    <dbReference type="NCBI Taxonomy" id="111878"/>
    <lineage>
        <taxon>Eukaryota</taxon>
        <taxon>Metazoa</taxon>
        <taxon>Porifera</taxon>
        <taxon>Hexactinellida</taxon>
        <taxon>Hexasterophora</taxon>
        <taxon>Lyssacinosida</taxon>
        <taxon>Leucopsacidae</taxon>
        <taxon>Oopsacas</taxon>
    </lineage>
</organism>
<name>A0AAV7K996_9METZ</name>
<dbReference type="Gene3D" id="3.40.50.720">
    <property type="entry name" value="NAD(P)-binding Rossmann-like Domain"/>
    <property type="match status" value="1"/>
</dbReference>
<evidence type="ECO:0000256" key="7">
    <source>
        <dbReference type="ARBA" id="ARBA00022857"/>
    </source>
</evidence>
<evidence type="ECO:0000256" key="6">
    <source>
        <dbReference type="ARBA" id="ARBA00022703"/>
    </source>
</evidence>
<dbReference type="Proteomes" id="UP001165289">
    <property type="component" value="Unassembled WGS sequence"/>
</dbReference>
<dbReference type="InterPro" id="IPR002347">
    <property type="entry name" value="SDR_fam"/>
</dbReference>
<dbReference type="InterPro" id="IPR036020">
    <property type="entry name" value="WW_dom_sf"/>
</dbReference>
<gene>
    <name evidence="12" type="ORF">LOD99_333</name>
</gene>
<feature type="domain" description="WW" evidence="11">
    <location>
        <begin position="19"/>
        <end position="52"/>
    </location>
</feature>
<evidence type="ECO:0000313" key="13">
    <source>
        <dbReference type="Proteomes" id="UP001165289"/>
    </source>
</evidence>
<dbReference type="Pfam" id="PF00106">
    <property type="entry name" value="adh_short"/>
    <property type="match status" value="1"/>
</dbReference>
<dbReference type="SMART" id="SM00456">
    <property type="entry name" value="WW"/>
    <property type="match status" value="1"/>
</dbReference>
<comment type="subcellular location">
    <subcellularLocation>
        <location evidence="2">Golgi apparatus</location>
    </subcellularLocation>
    <subcellularLocation>
        <location evidence="1">Lysosome</location>
    </subcellularLocation>
</comment>
<evidence type="ECO:0000256" key="9">
    <source>
        <dbReference type="ARBA" id="ARBA00023034"/>
    </source>
</evidence>
<dbReference type="EMBL" id="JAKMXF010000111">
    <property type="protein sequence ID" value="KAI6657590.1"/>
    <property type="molecule type" value="Genomic_DNA"/>
</dbReference>
<dbReference type="InterPro" id="IPR001202">
    <property type="entry name" value="WW_dom"/>
</dbReference>
<dbReference type="SUPFAM" id="SSF51045">
    <property type="entry name" value="WW domain"/>
    <property type="match status" value="1"/>
</dbReference>
<dbReference type="PROSITE" id="PS01159">
    <property type="entry name" value="WW_DOMAIN_1"/>
    <property type="match status" value="1"/>
</dbReference>
<accession>A0AAV7K996</accession>
<keyword evidence="8" id="KW-0560">Oxidoreductase</keyword>
<dbReference type="PRINTS" id="PR00081">
    <property type="entry name" value="GDHRDH"/>
</dbReference>
<dbReference type="Pfam" id="PF00397">
    <property type="entry name" value="WW"/>
    <property type="match status" value="1"/>
</dbReference>
<comment type="similarity">
    <text evidence="3">Belongs to the short-chain dehydrogenases/reductases (SDR) family.</text>
</comment>
<keyword evidence="13" id="KW-1185">Reference proteome</keyword>
<keyword evidence="9" id="KW-0333">Golgi apparatus</keyword>
<dbReference type="FunFam" id="3.40.50.720:FF:000353">
    <property type="entry name" value="WW domain-containing oxidoreductase"/>
    <property type="match status" value="1"/>
</dbReference>
<sequence length="432" mass="48688">MDKITFYDESSSEEEELTVPLPEGWEDRITPTNKVYYVNHKERVTQWEHPVSGKIRSVTSFLPYGWGRQEDTEGNRIFVEYLAQRAAYTDPRLLTNPHRKRYVLKIAKAQGRFVENSFTDRTTAAEVIEGVDMTGKVAIVTGSNSGIGYETARCLASQGCHVIMACRDMTLGNSKAENIIKIFPQAKLSVIKLDLSQKESVEQFSSEFLSLQLPLHILVLNAGVLGLNWALSSYECEMQFSINYLGHFHLFYLLKDILKQSAPARVVCVSSEAHRYTNLNHSNLDLDTSLSKTKPRDYTAITAYGNSKLCCIYLALEIHRRYDQDGIHAYAVHPGVLISTRLSRNWCMYRLLYFASRCFTKTVAQGASSVVYCAASPLPAEESGLYYFNCKPSRPSNSAQNSHPAGILWDVSLRLIGEGDRREEDLSADTET</sequence>
<dbReference type="CDD" id="cd00201">
    <property type="entry name" value="WW"/>
    <property type="match status" value="1"/>
</dbReference>
<evidence type="ECO:0000256" key="2">
    <source>
        <dbReference type="ARBA" id="ARBA00004555"/>
    </source>
</evidence>
<dbReference type="GO" id="GO:0006915">
    <property type="term" value="P:apoptotic process"/>
    <property type="evidence" value="ECO:0007669"/>
    <property type="project" value="UniProtKB-KW"/>
</dbReference>
<protein>
    <recommendedName>
        <fullName evidence="4">WW domain-containing oxidoreductase</fullName>
    </recommendedName>
</protein>
<feature type="domain" description="WW" evidence="11">
    <location>
        <begin position="60"/>
        <end position="93"/>
    </location>
</feature>
<keyword evidence="6" id="KW-0053">Apoptosis</keyword>
<dbReference type="PANTHER" id="PTHR24320:SF282">
    <property type="entry name" value="WW DOMAIN-CONTAINING OXIDOREDUCTASE"/>
    <property type="match status" value="1"/>
</dbReference>
<reference evidence="12 13" key="1">
    <citation type="journal article" date="2023" name="BMC Biol.">
        <title>The compact genome of the sponge Oopsacas minuta (Hexactinellida) is lacking key metazoan core genes.</title>
        <authorList>
            <person name="Santini S."/>
            <person name="Schenkelaars Q."/>
            <person name="Jourda C."/>
            <person name="Duchesne M."/>
            <person name="Belahbib H."/>
            <person name="Rocher C."/>
            <person name="Selva M."/>
            <person name="Riesgo A."/>
            <person name="Vervoort M."/>
            <person name="Leys S.P."/>
            <person name="Kodjabachian L."/>
            <person name="Le Bivic A."/>
            <person name="Borchiellini C."/>
            <person name="Claverie J.M."/>
            <person name="Renard E."/>
        </authorList>
    </citation>
    <scope>NUCLEOTIDE SEQUENCE [LARGE SCALE GENOMIC DNA]</scope>
    <source>
        <strain evidence="12">SPO-2</strain>
    </source>
</reference>